<evidence type="ECO:0000256" key="6">
    <source>
        <dbReference type="ARBA" id="ARBA00023316"/>
    </source>
</evidence>
<dbReference type="CDD" id="cd08010">
    <property type="entry name" value="MltG_like"/>
    <property type="match status" value="1"/>
</dbReference>
<comment type="catalytic activity">
    <reaction evidence="7">
        <text>a peptidoglycan chain = a peptidoglycan chain with N-acetyl-1,6-anhydromuramyl-[peptide] at the reducing end + a peptidoglycan chain with N-acetylglucosamine at the non-reducing end.</text>
        <dbReference type="EC" id="4.2.2.29"/>
    </reaction>
</comment>
<name>A0A2A5RPB5_9LACT</name>
<keyword evidence="3 7" id="KW-1133">Transmembrane helix</keyword>
<dbReference type="Gene3D" id="3.30.1490.480">
    <property type="entry name" value="Endolytic murein transglycosylase"/>
    <property type="match status" value="1"/>
</dbReference>
<accession>A0A2A5RPB5</accession>
<reference evidence="9 10" key="1">
    <citation type="submission" date="2014-12" db="EMBL/GenBank/DDBJ databases">
        <title>Draft genome sequences of 10 type strains of Lactococcus.</title>
        <authorList>
            <person name="Sun Z."/>
            <person name="Zhong Z."/>
            <person name="Liu W."/>
            <person name="Zhang W."/>
            <person name="Zhang H."/>
        </authorList>
    </citation>
    <scope>NUCLEOTIDE SEQUENCE [LARGE SCALE GENOMIC DNA]</scope>
    <source>
        <strain evidence="9 10">JCM 16395</strain>
    </source>
</reference>
<organism evidence="9 10">
    <name type="scientific">Lactococcus fujiensis JCM 16395</name>
    <dbReference type="NCBI Taxonomy" id="1291764"/>
    <lineage>
        <taxon>Bacteria</taxon>
        <taxon>Bacillati</taxon>
        <taxon>Bacillota</taxon>
        <taxon>Bacilli</taxon>
        <taxon>Lactobacillales</taxon>
        <taxon>Streptococcaceae</taxon>
        <taxon>Lactococcus</taxon>
    </lineage>
</organism>
<dbReference type="PANTHER" id="PTHR30518">
    <property type="entry name" value="ENDOLYTIC MUREIN TRANSGLYCOSYLASE"/>
    <property type="match status" value="1"/>
</dbReference>
<keyword evidence="1 7" id="KW-1003">Cell membrane</keyword>
<dbReference type="AlphaFoldDB" id="A0A2A5RPB5"/>
<keyword evidence="6 7" id="KW-0961">Cell wall biogenesis/degradation</keyword>
<dbReference type="GO" id="GO:0009252">
    <property type="term" value="P:peptidoglycan biosynthetic process"/>
    <property type="evidence" value="ECO:0007669"/>
    <property type="project" value="UniProtKB-UniRule"/>
</dbReference>
<proteinExistence type="inferred from homology"/>
<comment type="caution">
    <text evidence="9">The sequence shown here is derived from an EMBL/GenBank/DDBJ whole genome shotgun (WGS) entry which is preliminary data.</text>
</comment>
<keyword evidence="5 7" id="KW-0456">Lyase</keyword>
<evidence type="ECO:0000256" key="1">
    <source>
        <dbReference type="ARBA" id="ARBA00022475"/>
    </source>
</evidence>
<dbReference type="GO" id="GO:0005886">
    <property type="term" value="C:plasma membrane"/>
    <property type="evidence" value="ECO:0007669"/>
    <property type="project" value="UniProtKB-SubCell"/>
</dbReference>
<feature type="compositionally biased region" description="Basic and acidic residues" evidence="8">
    <location>
        <begin position="67"/>
        <end position="81"/>
    </location>
</feature>
<dbReference type="EMBL" id="JXJU01000001">
    <property type="protein sequence ID" value="PCS01283.1"/>
    <property type="molecule type" value="Genomic_DNA"/>
</dbReference>
<dbReference type="HAMAP" id="MF_02065">
    <property type="entry name" value="MltG"/>
    <property type="match status" value="1"/>
</dbReference>
<feature type="region of interest" description="Disordered" evidence="8">
    <location>
        <begin position="22"/>
        <end position="43"/>
    </location>
</feature>
<protein>
    <recommendedName>
        <fullName evidence="7">Endolytic murein transglycosylase</fullName>
        <ecNumber evidence="7">4.2.2.29</ecNumber>
    </recommendedName>
    <alternativeName>
        <fullName evidence="7">Peptidoglycan lytic transglycosylase</fullName>
    </alternativeName>
    <alternativeName>
        <fullName evidence="7">Peptidoglycan polymerization terminase</fullName>
    </alternativeName>
</protein>
<dbReference type="EC" id="4.2.2.29" evidence="7"/>
<feature type="compositionally biased region" description="Polar residues" evidence="8">
    <location>
        <begin position="55"/>
        <end position="66"/>
    </location>
</feature>
<feature type="compositionally biased region" description="Polar residues" evidence="8">
    <location>
        <begin position="123"/>
        <end position="136"/>
    </location>
</feature>
<gene>
    <name evidence="7" type="primary">mltG</name>
    <name evidence="9" type="ORF">RT41_GL000047</name>
</gene>
<dbReference type="Pfam" id="PF02618">
    <property type="entry name" value="YceG"/>
    <property type="match status" value="1"/>
</dbReference>
<evidence type="ECO:0000256" key="4">
    <source>
        <dbReference type="ARBA" id="ARBA00023136"/>
    </source>
</evidence>
<dbReference type="Proteomes" id="UP000218181">
    <property type="component" value="Unassembled WGS sequence"/>
</dbReference>
<evidence type="ECO:0000256" key="3">
    <source>
        <dbReference type="ARBA" id="ARBA00022989"/>
    </source>
</evidence>
<feature type="region of interest" description="Disordered" evidence="8">
    <location>
        <begin position="55"/>
        <end position="81"/>
    </location>
</feature>
<dbReference type="GO" id="GO:0071555">
    <property type="term" value="P:cell wall organization"/>
    <property type="evidence" value="ECO:0007669"/>
    <property type="project" value="UniProtKB-KW"/>
</dbReference>
<dbReference type="STRING" id="1291764.GCA_001311235_00560"/>
<comment type="similarity">
    <text evidence="7">Belongs to the transglycosylase MltG family.</text>
</comment>
<evidence type="ECO:0000313" key="9">
    <source>
        <dbReference type="EMBL" id="PCS01283.1"/>
    </source>
</evidence>
<evidence type="ECO:0000313" key="10">
    <source>
        <dbReference type="Proteomes" id="UP000218181"/>
    </source>
</evidence>
<feature type="compositionally biased region" description="Basic residues" evidence="8">
    <location>
        <begin position="150"/>
        <end position="169"/>
    </location>
</feature>
<keyword evidence="4 7" id="KW-0472">Membrane</keyword>
<comment type="subcellular location">
    <subcellularLocation>
        <location evidence="7">Cell membrane</location>
        <topology evidence="7">Single-pass membrane protein</topology>
    </subcellularLocation>
</comment>
<feature type="region of interest" description="Disordered" evidence="8">
    <location>
        <begin position="95"/>
        <end position="171"/>
    </location>
</feature>
<evidence type="ECO:0000256" key="7">
    <source>
        <dbReference type="HAMAP-Rule" id="MF_02065"/>
    </source>
</evidence>
<keyword evidence="10" id="KW-1185">Reference proteome</keyword>
<evidence type="ECO:0000256" key="8">
    <source>
        <dbReference type="SAM" id="MobiDB-lite"/>
    </source>
</evidence>
<evidence type="ECO:0000256" key="2">
    <source>
        <dbReference type="ARBA" id="ARBA00022692"/>
    </source>
</evidence>
<dbReference type="NCBIfam" id="TIGR00247">
    <property type="entry name" value="endolytic transglycosylase MltG"/>
    <property type="match status" value="1"/>
</dbReference>
<comment type="function">
    <text evidence="7">Functions as a peptidoglycan terminase that cleaves nascent peptidoglycan strands endolytically to terminate their elongation.</text>
</comment>
<dbReference type="OrthoDB" id="9814591at2"/>
<dbReference type="Gene3D" id="3.30.160.60">
    <property type="entry name" value="Classic Zinc Finger"/>
    <property type="match status" value="1"/>
</dbReference>
<dbReference type="PANTHER" id="PTHR30518:SF2">
    <property type="entry name" value="ENDOLYTIC MUREIN TRANSGLYCOSYLASE"/>
    <property type="match status" value="1"/>
</dbReference>
<dbReference type="RefSeq" id="WP_096816797.1">
    <property type="nucleotide sequence ID" value="NZ_JXJU01000001.1"/>
</dbReference>
<evidence type="ECO:0000256" key="5">
    <source>
        <dbReference type="ARBA" id="ARBA00023239"/>
    </source>
</evidence>
<sequence length="542" mass="60210">MVEKETTEFSRESFKEKILRQLEESNEGKAPVDDSIERLDPDKFSRKSKLDNFAQNFSTEKVNSKINGDHKSTESEFTRDEKAIRHEFLHASNEPYHFDVPKHNQPSTAEADSEFENKEVTPQHFSRGNAKASTVDMTKEDEKMVQKPSKSYRKNSKPSKRGKKPKQKQPKNTAGRIIAVIVIVLILAAGATGWYGYNFVKTGVQPLNPNDSTVKAVNIPVGASSKQIGTILEKSGIIKNGMIFQYYTKFQNYTGFKSGYYNLSPNMSLSSIAKELEAGGTEKPVEPILGKITIPEGLTLTQIAKQVTINAAVKNGKTPFTEAEFMKVVQDASFISKMKNAYPTLFASLPELSTGVKYQLEGYLFPATYEYTKNSTAETVATSMIQAMNTQLTPYYAQMTKSNMTVNEVLSLSSIVEKEANNDDGRRNVAGTFNNRIAAGMTLDSNTTILYAEGKLGTSTTLKQDASVNTSLNSPYNTYMYKGYGPGPIDSPSLSSIKAVLNPTKNQYYYFVADVTTGKVYFAKTLEEQNVNVQKYVNSKLK</sequence>
<feature type="site" description="Important for catalytic activity" evidence="7">
    <location>
        <position position="419"/>
    </location>
</feature>
<keyword evidence="2 7" id="KW-0812">Transmembrane</keyword>
<dbReference type="GO" id="GO:0008932">
    <property type="term" value="F:lytic endotransglycosylase activity"/>
    <property type="evidence" value="ECO:0007669"/>
    <property type="project" value="UniProtKB-UniRule"/>
</dbReference>
<feature type="transmembrane region" description="Helical" evidence="7">
    <location>
        <begin position="173"/>
        <end position="197"/>
    </location>
</feature>
<dbReference type="InterPro" id="IPR003770">
    <property type="entry name" value="MLTG-like"/>
</dbReference>